<accession>A0A194UPA4</accession>
<evidence type="ECO:0000313" key="11">
    <source>
        <dbReference type="Proteomes" id="UP000078576"/>
    </source>
</evidence>
<dbReference type="GO" id="GO:0008198">
    <property type="term" value="F:ferrous iron binding"/>
    <property type="evidence" value="ECO:0007669"/>
    <property type="project" value="UniProtKB-UniRule"/>
</dbReference>
<dbReference type="HAMAP" id="MF_00825">
    <property type="entry name" value="3_HAO"/>
    <property type="match status" value="1"/>
</dbReference>
<dbReference type="InterPro" id="IPR014710">
    <property type="entry name" value="RmlC-like_jellyroll"/>
</dbReference>
<dbReference type="GO" id="GO:0006569">
    <property type="term" value="P:L-tryptophan catabolic process"/>
    <property type="evidence" value="ECO:0007669"/>
    <property type="project" value="UniProtKB-UniRule"/>
</dbReference>
<evidence type="ECO:0000313" key="10">
    <source>
        <dbReference type="EMBL" id="KUI53507.1"/>
    </source>
</evidence>
<organism evidence="10 11">
    <name type="scientific">Cytospora mali</name>
    <name type="common">Apple Valsa canker fungus</name>
    <name type="synonym">Valsa mali</name>
    <dbReference type="NCBI Taxonomy" id="578113"/>
    <lineage>
        <taxon>Eukaryota</taxon>
        <taxon>Fungi</taxon>
        <taxon>Dikarya</taxon>
        <taxon>Ascomycota</taxon>
        <taxon>Pezizomycotina</taxon>
        <taxon>Sordariomycetes</taxon>
        <taxon>Sordariomycetidae</taxon>
        <taxon>Diaporthales</taxon>
        <taxon>Cytosporaceae</taxon>
        <taxon>Cytospora</taxon>
    </lineage>
</organism>
<evidence type="ECO:0000256" key="7">
    <source>
        <dbReference type="ARBA" id="ARBA00023002"/>
    </source>
</evidence>
<name>A0A194UPA4_CYTMA</name>
<feature type="binding site" evidence="9">
    <location>
        <position position="121"/>
    </location>
    <ligand>
        <name>substrate</name>
    </ligand>
</feature>
<comment type="cofactor">
    <cofactor evidence="1 9">
        <name>Fe(2+)</name>
        <dbReference type="ChEBI" id="CHEBI:29033"/>
    </cofactor>
</comment>
<comment type="subcellular location">
    <subcellularLocation>
        <location evidence="9">Cytoplasm</location>
    </subcellularLocation>
</comment>
<dbReference type="CDD" id="cd06123">
    <property type="entry name" value="cupin_HAO"/>
    <property type="match status" value="1"/>
</dbReference>
<dbReference type="EMBL" id="KN714669">
    <property type="protein sequence ID" value="KUI53507.1"/>
    <property type="molecule type" value="Genomic_DNA"/>
</dbReference>
<feature type="binding site" evidence="9">
    <location>
        <position position="64"/>
    </location>
    <ligand>
        <name>substrate</name>
    </ligand>
</feature>
<comment type="pathway">
    <text evidence="9">Cofactor biosynthesis; NAD(+) biosynthesis; quinolinate from L-kynurenine: step 3/3.</text>
</comment>
<evidence type="ECO:0000256" key="9">
    <source>
        <dbReference type="HAMAP-Rule" id="MF_03019"/>
    </source>
</evidence>
<gene>
    <name evidence="9" type="primary">BNA1</name>
    <name evidence="10" type="ORF">VP1G_00976</name>
</gene>
<evidence type="ECO:0000256" key="4">
    <source>
        <dbReference type="ARBA" id="ARBA00022642"/>
    </source>
</evidence>
<protein>
    <recommendedName>
        <fullName evidence="9">3-hydroxyanthranilate 3,4-dioxygenase</fullName>
        <ecNumber evidence="9">1.13.11.6</ecNumber>
    </recommendedName>
    <alternativeName>
        <fullName evidence="9">3-hydroxyanthranilate oxygenase</fullName>
        <shortName evidence="9">3-HAO</shortName>
    </alternativeName>
    <alternativeName>
        <fullName evidence="9">3-hydroxyanthranilic acid dioxygenase</fullName>
        <shortName evidence="9">HAD</shortName>
    </alternativeName>
    <alternativeName>
        <fullName evidence="9">Biosynthesis of nicotinic acid protein 1</fullName>
    </alternativeName>
</protein>
<feature type="binding site" evidence="9">
    <location>
        <position position="64"/>
    </location>
    <ligand>
        <name>Fe cation</name>
        <dbReference type="ChEBI" id="CHEBI:24875"/>
        <note>catalytic</note>
    </ligand>
</feature>
<evidence type="ECO:0000256" key="6">
    <source>
        <dbReference type="ARBA" id="ARBA00022964"/>
    </source>
</evidence>
<feature type="binding site" evidence="9">
    <location>
        <position position="111"/>
    </location>
    <ligand>
        <name>substrate</name>
    </ligand>
</feature>
<dbReference type="AlphaFoldDB" id="A0A194UPA4"/>
<dbReference type="OrthoDB" id="204928at2759"/>
<sequence>MNGDASTHKPLPPPLAFASWLGQNENLLQPPVNNYCLFSGADFILMVVGGPNTRNDYHVNETEEWFYQLKGAMCLKVVEKDADGNEYFKDVEIKEGEMFLLPGNTPHNPVRFADTIGLVMERTRPEESLDRLRWYCKKGGHERPTVIREEVFHCTDLGTQLKPLINKWREDETLRKCPVCGQTEDPQ</sequence>
<evidence type="ECO:0000256" key="5">
    <source>
        <dbReference type="ARBA" id="ARBA00022723"/>
    </source>
</evidence>
<keyword evidence="3 9" id="KW-0963">Cytoplasm</keyword>
<dbReference type="PANTHER" id="PTHR15497:SF3">
    <property type="entry name" value="3-HYDROXYANTHRANILATE 3,4-DIOXYGENASE 2"/>
    <property type="match status" value="1"/>
</dbReference>
<dbReference type="FunFam" id="2.60.120.10:FF:000131">
    <property type="entry name" value="3-hydroxyanthranilate 3,4-dioxygenase"/>
    <property type="match status" value="1"/>
</dbReference>
<comment type="caution">
    <text evidence="9">Lacks conserved residue(s) required for the propagation of feature annotation.</text>
</comment>
<keyword evidence="7 9" id="KW-0560">Oxidoreductase</keyword>
<dbReference type="GO" id="GO:0005737">
    <property type="term" value="C:cytoplasm"/>
    <property type="evidence" value="ECO:0007669"/>
    <property type="project" value="UniProtKB-SubCell"/>
</dbReference>
<dbReference type="GO" id="GO:0034354">
    <property type="term" value="P:'de novo' NAD+ biosynthetic process from L-tryptophan"/>
    <property type="evidence" value="ECO:0007669"/>
    <property type="project" value="UniProtKB-UniRule"/>
</dbReference>
<dbReference type="InterPro" id="IPR011051">
    <property type="entry name" value="RmlC_Cupin_sf"/>
</dbReference>
<keyword evidence="5 9" id="KW-0479">Metal-binding</keyword>
<proteinExistence type="inferred from homology"/>
<dbReference type="GO" id="GO:0019805">
    <property type="term" value="P:quinolinate biosynthetic process"/>
    <property type="evidence" value="ECO:0007669"/>
    <property type="project" value="UniProtKB-UniRule"/>
</dbReference>
<comment type="catalytic activity">
    <reaction evidence="9">
        <text>3-hydroxyanthranilate + O2 = (2Z,4Z)-2-amino-3-carboxymuconate 6-semialdehyde</text>
        <dbReference type="Rhea" id="RHEA:17953"/>
        <dbReference type="ChEBI" id="CHEBI:15379"/>
        <dbReference type="ChEBI" id="CHEBI:36559"/>
        <dbReference type="ChEBI" id="CHEBI:77612"/>
        <dbReference type="EC" id="1.13.11.6"/>
    </reaction>
</comment>
<dbReference type="GO" id="GO:0043420">
    <property type="term" value="P:anthranilate metabolic process"/>
    <property type="evidence" value="ECO:0007669"/>
    <property type="project" value="UniProtKB-UniRule"/>
</dbReference>
<dbReference type="InterPro" id="IPR010329">
    <property type="entry name" value="3hydroanth_dOase"/>
</dbReference>
<dbReference type="NCBIfam" id="TIGR03037">
    <property type="entry name" value="anthran_nbaC"/>
    <property type="match status" value="1"/>
</dbReference>
<keyword evidence="4 9" id="KW-0662">Pyridine nucleotide biosynthesis</keyword>
<dbReference type="PANTHER" id="PTHR15497">
    <property type="entry name" value="3-HYDROXYANTHRANILATE 3,4-DIOXYGENASE"/>
    <property type="match status" value="1"/>
</dbReference>
<evidence type="ECO:0000256" key="8">
    <source>
        <dbReference type="ARBA" id="ARBA00023004"/>
    </source>
</evidence>
<dbReference type="Proteomes" id="UP000078576">
    <property type="component" value="Unassembled WGS sequence"/>
</dbReference>
<comment type="function">
    <text evidence="2 9">Catalyzes the oxidative ring opening of 3-hydroxyanthranilate to 2-amino-3-carboxymuconate semialdehyde, which spontaneously cyclizes to quinolinate.</text>
</comment>
<comment type="similarity">
    <text evidence="9">Belongs to the 3-HAO family.</text>
</comment>
<evidence type="ECO:0000256" key="3">
    <source>
        <dbReference type="ARBA" id="ARBA00022490"/>
    </source>
</evidence>
<feature type="binding site" evidence="9">
    <location>
        <position position="54"/>
    </location>
    <ligand>
        <name>O2</name>
        <dbReference type="ChEBI" id="CHEBI:15379"/>
    </ligand>
</feature>
<keyword evidence="11" id="KW-1185">Reference proteome</keyword>
<dbReference type="UniPathway" id="UPA00253">
    <property type="reaction ID" value="UER00330"/>
</dbReference>
<keyword evidence="6 9" id="KW-0223">Dioxygenase</keyword>
<dbReference type="SUPFAM" id="SSF51182">
    <property type="entry name" value="RmlC-like cupins"/>
    <property type="match status" value="1"/>
</dbReference>
<dbReference type="EC" id="1.13.11.6" evidence="9"/>
<keyword evidence="8 9" id="KW-0408">Iron</keyword>
<dbReference type="STRING" id="694573.A0A194UPA4"/>
<feature type="binding site" evidence="9">
    <location>
        <position position="58"/>
    </location>
    <ligand>
        <name>Fe cation</name>
        <dbReference type="ChEBI" id="CHEBI:24875"/>
        <note>catalytic</note>
    </ligand>
</feature>
<dbReference type="Pfam" id="PF06052">
    <property type="entry name" value="3-HAO"/>
    <property type="match status" value="1"/>
</dbReference>
<feature type="binding site" evidence="9">
    <location>
        <position position="107"/>
    </location>
    <ligand>
        <name>Fe cation</name>
        <dbReference type="ChEBI" id="CHEBI:24875"/>
        <note>catalytic</note>
    </ligand>
</feature>
<dbReference type="Gene3D" id="2.60.120.10">
    <property type="entry name" value="Jelly Rolls"/>
    <property type="match status" value="1"/>
</dbReference>
<dbReference type="GO" id="GO:0000334">
    <property type="term" value="F:3-hydroxyanthranilate 3,4-dioxygenase activity"/>
    <property type="evidence" value="ECO:0007669"/>
    <property type="project" value="UniProtKB-UniRule"/>
</dbReference>
<reference evidence="11" key="1">
    <citation type="submission" date="2014-12" db="EMBL/GenBank/DDBJ databases">
        <title>Genome Sequence of Valsa Canker Pathogens Uncovers a Specific Adaption of Colonization on Woody Bark.</title>
        <authorList>
            <person name="Yin Z."/>
            <person name="Liu H."/>
            <person name="Gao X."/>
            <person name="Li Z."/>
            <person name="Song N."/>
            <person name="Ke X."/>
            <person name="Dai Q."/>
            <person name="Wu Y."/>
            <person name="Sun Y."/>
            <person name="Xu J.-R."/>
            <person name="Kang Z.K."/>
            <person name="Wang L."/>
            <person name="Huang L."/>
        </authorList>
    </citation>
    <scope>NUCLEOTIDE SEQUENCE [LARGE SCALE GENOMIC DNA]</scope>
    <source>
        <strain evidence="11">SXYL134</strain>
    </source>
</reference>
<evidence type="ECO:0000256" key="1">
    <source>
        <dbReference type="ARBA" id="ARBA00001954"/>
    </source>
</evidence>
<evidence type="ECO:0000256" key="2">
    <source>
        <dbReference type="ARBA" id="ARBA00002752"/>
    </source>
</evidence>